<evidence type="ECO:0000313" key="2">
    <source>
        <dbReference type="Proteomes" id="UP000216454"/>
    </source>
</evidence>
<organism evidence="1 2">
    <name type="scientific">Pseudoscardovia suis</name>
    <dbReference type="NCBI Taxonomy" id="987063"/>
    <lineage>
        <taxon>Bacteria</taxon>
        <taxon>Bacillati</taxon>
        <taxon>Actinomycetota</taxon>
        <taxon>Actinomycetes</taxon>
        <taxon>Bifidobacteriales</taxon>
        <taxon>Bifidobacteriaceae</taxon>
        <taxon>Pseudoscardovia</taxon>
    </lineage>
</organism>
<gene>
    <name evidence="1" type="ORF">PSSU_1458</name>
</gene>
<protein>
    <submittedName>
        <fullName evidence="1">Uncharacterized protein</fullName>
    </submittedName>
</protein>
<keyword evidence="2" id="KW-1185">Reference proteome</keyword>
<sequence>MQSLRKNWEPALLLIVSLWSFSAADLPLQRHRFKHHDSHRRWAPTCMPRRSPADGTNWSTLGDGCPSPREATSIYLAPKEQDYVSSACNTRITDDKRLSKPHQGAKLCTLGTTYPHLEGAIGTQPRPRHKPVHPRHELPFPKGHQERLILAECARSRTLGKKYPGLGQVILEHGQAPAHITAAQSAKLCTLGKQYQNRR</sequence>
<evidence type="ECO:0000313" key="1">
    <source>
        <dbReference type="EMBL" id="OZG49634.1"/>
    </source>
</evidence>
<dbReference type="EMBL" id="MWWQ01000014">
    <property type="protein sequence ID" value="OZG49634.1"/>
    <property type="molecule type" value="Genomic_DNA"/>
</dbReference>
<dbReference type="AlphaFoldDB" id="A0A261ES03"/>
<accession>A0A261ES03</accession>
<name>A0A261ES03_9BIFI</name>
<proteinExistence type="predicted"/>
<comment type="caution">
    <text evidence="1">The sequence shown here is derived from an EMBL/GenBank/DDBJ whole genome shotgun (WGS) entry which is preliminary data.</text>
</comment>
<reference evidence="1 2" key="1">
    <citation type="journal article" date="2017" name="BMC Genomics">
        <title>Comparative genomic and phylogenomic analyses of the Bifidobacteriaceae family.</title>
        <authorList>
            <person name="Lugli G.A."/>
            <person name="Milani C."/>
            <person name="Turroni F."/>
            <person name="Duranti S."/>
            <person name="Mancabelli L."/>
            <person name="Mangifesta M."/>
            <person name="Ferrario C."/>
            <person name="Modesto M."/>
            <person name="Mattarelli P."/>
            <person name="Jiri K."/>
            <person name="van Sinderen D."/>
            <person name="Ventura M."/>
        </authorList>
    </citation>
    <scope>NUCLEOTIDE SEQUENCE [LARGE SCALE GENOMIC DNA]</scope>
    <source>
        <strain evidence="1 2">DSM 24744</strain>
    </source>
</reference>
<dbReference type="Proteomes" id="UP000216454">
    <property type="component" value="Unassembled WGS sequence"/>
</dbReference>